<evidence type="ECO:0000256" key="4">
    <source>
        <dbReference type="ARBA" id="ARBA00022692"/>
    </source>
</evidence>
<dbReference type="NCBIfam" id="TIGR01494">
    <property type="entry name" value="ATPase_P-type"/>
    <property type="match status" value="2"/>
</dbReference>
<keyword evidence="5 8" id="KW-1133">Transmembrane helix</keyword>
<dbReference type="InterPro" id="IPR036875">
    <property type="entry name" value="Znf_CCHC_sf"/>
</dbReference>
<dbReference type="PROSITE" id="PS01229">
    <property type="entry name" value="COF_2"/>
    <property type="match status" value="1"/>
</dbReference>
<keyword evidence="7" id="KW-0862">Zinc</keyword>
<keyword evidence="8" id="KW-0067">ATP-binding</keyword>
<feature type="transmembrane region" description="Helical" evidence="8">
    <location>
        <begin position="1059"/>
        <end position="1079"/>
    </location>
</feature>
<evidence type="ECO:0000256" key="6">
    <source>
        <dbReference type="ARBA" id="ARBA00023136"/>
    </source>
</evidence>
<keyword evidence="7" id="KW-0863">Zinc-finger</keyword>
<comment type="similarity">
    <text evidence="3 8">Belongs to the cation transport ATPase (P-type) (TC 3.A.3) family. Type IB subfamily.</text>
</comment>
<dbReference type="InterPro" id="IPR008250">
    <property type="entry name" value="ATPase_P-typ_transduc_dom_A_sf"/>
</dbReference>
<dbReference type="Pfam" id="PF22936">
    <property type="entry name" value="Pol_BBD"/>
    <property type="match status" value="1"/>
</dbReference>
<dbReference type="GO" id="GO:0016020">
    <property type="term" value="C:membrane"/>
    <property type="evidence" value="ECO:0007669"/>
    <property type="project" value="UniProtKB-SubCell"/>
</dbReference>
<protein>
    <recommendedName>
        <fullName evidence="14">CCHC-type domain-containing protein</fullName>
    </recommendedName>
</protein>
<dbReference type="InterPro" id="IPR051014">
    <property type="entry name" value="Cation_Transport_ATPase_IB"/>
</dbReference>
<dbReference type="EMBL" id="CM018040">
    <property type="protein sequence ID" value="KAA8535753.1"/>
    <property type="molecule type" value="Genomic_DNA"/>
</dbReference>
<keyword evidence="8" id="KW-0479">Metal-binding</keyword>
<feature type="domain" description="CCHC-type" evidence="10">
    <location>
        <begin position="124"/>
        <end position="139"/>
    </location>
</feature>
<dbReference type="FunFam" id="3.30.70.100:FF:000022">
    <property type="entry name" value="Putative cadmium/zinc-transporting ATPase 3"/>
    <property type="match status" value="1"/>
</dbReference>
<dbReference type="Gene3D" id="3.40.1110.10">
    <property type="entry name" value="Calcium-transporting ATPase, cytoplasmic domain N"/>
    <property type="match status" value="1"/>
</dbReference>
<feature type="region of interest" description="Disordered" evidence="9">
    <location>
        <begin position="352"/>
        <end position="408"/>
    </location>
</feature>
<dbReference type="InterPro" id="IPR023214">
    <property type="entry name" value="HAD_sf"/>
</dbReference>
<feature type="transmembrane region" description="Helical" evidence="8">
    <location>
        <begin position="584"/>
        <end position="608"/>
    </location>
</feature>
<dbReference type="GO" id="GO:0005524">
    <property type="term" value="F:ATP binding"/>
    <property type="evidence" value="ECO:0007669"/>
    <property type="project" value="UniProtKB-UniRule"/>
</dbReference>
<dbReference type="PRINTS" id="PR00119">
    <property type="entry name" value="CATATPASE"/>
</dbReference>
<dbReference type="InterPro" id="IPR001757">
    <property type="entry name" value="P_typ_ATPase"/>
</dbReference>
<dbReference type="PROSITE" id="PS50846">
    <property type="entry name" value="HMA_2"/>
    <property type="match status" value="1"/>
</dbReference>
<feature type="transmembrane region" description="Helical" evidence="8">
    <location>
        <begin position="789"/>
        <end position="817"/>
    </location>
</feature>
<evidence type="ECO:0000256" key="8">
    <source>
        <dbReference type="RuleBase" id="RU362081"/>
    </source>
</evidence>
<feature type="transmembrane region" description="Helical" evidence="8">
    <location>
        <begin position="1085"/>
        <end position="1106"/>
    </location>
</feature>
<dbReference type="InterPro" id="IPR023298">
    <property type="entry name" value="ATPase_P-typ_TM_dom_sf"/>
</dbReference>
<dbReference type="OrthoDB" id="432719at2759"/>
<dbReference type="InterPro" id="IPR059000">
    <property type="entry name" value="ATPase_P-type_domA"/>
</dbReference>
<keyword evidence="4 8" id="KW-0812">Transmembrane</keyword>
<organism evidence="12 13">
    <name type="scientific">Nyssa sinensis</name>
    <dbReference type="NCBI Taxonomy" id="561372"/>
    <lineage>
        <taxon>Eukaryota</taxon>
        <taxon>Viridiplantae</taxon>
        <taxon>Streptophyta</taxon>
        <taxon>Embryophyta</taxon>
        <taxon>Tracheophyta</taxon>
        <taxon>Spermatophyta</taxon>
        <taxon>Magnoliopsida</taxon>
        <taxon>eudicotyledons</taxon>
        <taxon>Gunneridae</taxon>
        <taxon>Pentapetalae</taxon>
        <taxon>asterids</taxon>
        <taxon>Cornales</taxon>
        <taxon>Nyssaceae</taxon>
        <taxon>Nyssa</taxon>
    </lineage>
</organism>
<evidence type="ECO:0000259" key="11">
    <source>
        <dbReference type="PROSITE" id="PS50846"/>
    </source>
</evidence>
<dbReference type="SUPFAM" id="SSF81665">
    <property type="entry name" value="Calcium ATPase, transmembrane domain M"/>
    <property type="match status" value="1"/>
</dbReference>
<dbReference type="AlphaFoldDB" id="A0A5J5AXQ3"/>
<keyword evidence="6 8" id="KW-0472">Membrane</keyword>
<dbReference type="InterPro" id="IPR018303">
    <property type="entry name" value="ATPase_P-typ_P_site"/>
</dbReference>
<evidence type="ECO:0000256" key="7">
    <source>
        <dbReference type="PROSITE-ProRule" id="PRU00047"/>
    </source>
</evidence>
<evidence type="ECO:0008006" key="14">
    <source>
        <dbReference type="Google" id="ProtNLM"/>
    </source>
</evidence>
<evidence type="ECO:0000256" key="9">
    <source>
        <dbReference type="SAM" id="MobiDB-lite"/>
    </source>
</evidence>
<dbReference type="SUPFAM" id="SSF56784">
    <property type="entry name" value="HAD-like"/>
    <property type="match status" value="1"/>
</dbReference>
<dbReference type="GO" id="GO:0008270">
    <property type="term" value="F:zinc ion binding"/>
    <property type="evidence" value="ECO:0007669"/>
    <property type="project" value="UniProtKB-KW"/>
</dbReference>
<dbReference type="CDD" id="cd02079">
    <property type="entry name" value="P-type_ATPase_HM"/>
    <property type="match status" value="1"/>
</dbReference>
<feature type="compositionally biased region" description="Basic and acidic residues" evidence="9">
    <location>
        <begin position="369"/>
        <end position="388"/>
    </location>
</feature>
<dbReference type="SUPFAM" id="SSF57756">
    <property type="entry name" value="Retrovirus zinc finger-like domains"/>
    <property type="match status" value="1"/>
</dbReference>
<dbReference type="GO" id="GO:0016887">
    <property type="term" value="F:ATP hydrolysis activity"/>
    <property type="evidence" value="ECO:0007669"/>
    <property type="project" value="InterPro"/>
</dbReference>
<dbReference type="Pfam" id="PF00702">
    <property type="entry name" value="Hydrolase"/>
    <property type="match status" value="1"/>
</dbReference>
<name>A0A5J5AXQ3_9ASTE</name>
<dbReference type="InterPro" id="IPR001878">
    <property type="entry name" value="Znf_CCHC"/>
</dbReference>
<dbReference type="PANTHER" id="PTHR48085">
    <property type="entry name" value="CADMIUM/ZINC-TRANSPORTING ATPASE HMA2-RELATED"/>
    <property type="match status" value="1"/>
</dbReference>
<dbReference type="SUPFAM" id="SSF55008">
    <property type="entry name" value="HMA, heavy metal-associated domain"/>
    <property type="match status" value="1"/>
</dbReference>
<evidence type="ECO:0000313" key="13">
    <source>
        <dbReference type="Proteomes" id="UP000325577"/>
    </source>
</evidence>
<dbReference type="InterPro" id="IPR027256">
    <property type="entry name" value="P-typ_ATPase_IB"/>
</dbReference>
<proteinExistence type="inferred from homology"/>
<dbReference type="PROSITE" id="PS00154">
    <property type="entry name" value="ATPASE_E1_E2"/>
    <property type="match status" value="1"/>
</dbReference>
<dbReference type="NCBIfam" id="TIGR01525">
    <property type="entry name" value="ATPase-IB_hvy"/>
    <property type="match status" value="1"/>
</dbReference>
<dbReference type="Gene3D" id="2.70.150.10">
    <property type="entry name" value="Calcium-transporting ATPase, cytoplasmic transduction domain A"/>
    <property type="match status" value="1"/>
</dbReference>
<dbReference type="PANTHER" id="PTHR48085:SF3">
    <property type="entry name" value="INACTIVE CADMIUM_ZINC-TRANSPORTING ATPASE HMA3"/>
    <property type="match status" value="1"/>
</dbReference>
<feature type="domain" description="HMA" evidence="11">
    <location>
        <begin position="461"/>
        <end position="527"/>
    </location>
</feature>
<dbReference type="SUPFAM" id="SSF81653">
    <property type="entry name" value="Calcium ATPase, transduction domain A"/>
    <property type="match status" value="1"/>
</dbReference>
<keyword evidence="13" id="KW-1185">Reference proteome</keyword>
<dbReference type="Gene3D" id="3.40.50.1000">
    <property type="entry name" value="HAD superfamily/HAD-like"/>
    <property type="match status" value="1"/>
</dbReference>
<dbReference type="Gene3D" id="3.30.70.100">
    <property type="match status" value="1"/>
</dbReference>
<dbReference type="GO" id="GO:0019829">
    <property type="term" value="F:ATPase-coupled monoatomic cation transmembrane transporter activity"/>
    <property type="evidence" value="ECO:0007669"/>
    <property type="project" value="InterPro"/>
</dbReference>
<dbReference type="Pfam" id="PF00122">
    <property type="entry name" value="E1-E2_ATPase"/>
    <property type="match status" value="1"/>
</dbReference>
<dbReference type="FunFam" id="2.70.150.10:FF:000002">
    <property type="entry name" value="Copper-transporting ATPase 1, putative"/>
    <property type="match status" value="1"/>
</dbReference>
<dbReference type="InterPro" id="IPR036163">
    <property type="entry name" value="HMA_dom_sf"/>
</dbReference>
<keyword evidence="8" id="KW-0547">Nucleotide-binding</keyword>
<dbReference type="GO" id="GO:0009626">
    <property type="term" value="P:plant-type hypersensitive response"/>
    <property type="evidence" value="ECO:0007669"/>
    <property type="project" value="UniProtKB-KW"/>
</dbReference>
<dbReference type="PROSITE" id="PS50158">
    <property type="entry name" value="ZF_CCHC"/>
    <property type="match status" value="1"/>
</dbReference>
<dbReference type="PRINTS" id="PR00120">
    <property type="entry name" value="HATPASE"/>
</dbReference>
<dbReference type="Proteomes" id="UP000325577">
    <property type="component" value="Linkage Group LG17"/>
</dbReference>
<comment type="subcellular location">
    <subcellularLocation>
        <location evidence="1">Membrane</location>
        <topology evidence="1">Multi-pass membrane protein</topology>
    </subcellularLocation>
    <subcellularLocation>
        <location evidence="2">Membrane</location>
        <topology evidence="2">Peripheral membrane protein</topology>
    </subcellularLocation>
</comment>
<dbReference type="InterPro" id="IPR006121">
    <property type="entry name" value="HMA_dom"/>
</dbReference>
<dbReference type="GO" id="GO:0003676">
    <property type="term" value="F:nucleic acid binding"/>
    <property type="evidence" value="ECO:0007669"/>
    <property type="project" value="InterPro"/>
</dbReference>
<dbReference type="InterPro" id="IPR054722">
    <property type="entry name" value="PolX-like_BBD"/>
</dbReference>
<dbReference type="CDD" id="cd00371">
    <property type="entry name" value="HMA"/>
    <property type="match status" value="1"/>
</dbReference>
<evidence type="ECO:0000256" key="3">
    <source>
        <dbReference type="ARBA" id="ARBA00006024"/>
    </source>
</evidence>
<gene>
    <name evidence="12" type="ORF">F0562_030745</name>
</gene>
<feature type="transmembrane region" description="Helical" evidence="8">
    <location>
        <begin position="543"/>
        <end position="564"/>
    </location>
</feature>
<dbReference type="FunFam" id="3.40.1110.10:FF:000043">
    <property type="entry name" value="Putative cadmium/zinc-transporting ATPase 3"/>
    <property type="match status" value="1"/>
</dbReference>
<accession>A0A5J5AXQ3</accession>
<reference evidence="12 13" key="1">
    <citation type="submission" date="2019-09" db="EMBL/GenBank/DDBJ databases">
        <title>A chromosome-level genome assembly of the Chinese tupelo Nyssa sinensis.</title>
        <authorList>
            <person name="Yang X."/>
            <person name="Kang M."/>
            <person name="Yang Y."/>
            <person name="Xiong H."/>
            <person name="Wang M."/>
            <person name="Zhang Z."/>
            <person name="Wang Z."/>
            <person name="Wu H."/>
            <person name="Ma T."/>
            <person name="Liu J."/>
            <person name="Xi Z."/>
        </authorList>
    </citation>
    <scope>NUCLEOTIDE SEQUENCE [LARGE SCALE GENOMIC DNA]</scope>
    <source>
        <strain evidence="12">J267</strain>
        <tissue evidence="12">Leaf</tissue>
    </source>
</reference>
<evidence type="ECO:0000313" key="12">
    <source>
        <dbReference type="EMBL" id="KAA8535753.1"/>
    </source>
</evidence>
<evidence type="ECO:0000256" key="5">
    <source>
        <dbReference type="ARBA" id="ARBA00022989"/>
    </source>
</evidence>
<dbReference type="Pfam" id="PF14223">
    <property type="entry name" value="Retrotran_gag_2"/>
    <property type="match status" value="1"/>
</dbReference>
<dbReference type="InterPro" id="IPR023299">
    <property type="entry name" value="ATPase_P-typ_cyto_dom_N"/>
</dbReference>
<feature type="transmembrane region" description="Helical" evidence="8">
    <location>
        <begin position="762"/>
        <end position="783"/>
    </location>
</feature>
<dbReference type="InterPro" id="IPR036412">
    <property type="entry name" value="HAD-like_sf"/>
</dbReference>
<evidence type="ECO:0000256" key="2">
    <source>
        <dbReference type="ARBA" id="ARBA00004170"/>
    </source>
</evidence>
<evidence type="ECO:0000259" key="10">
    <source>
        <dbReference type="PROSITE" id="PS50158"/>
    </source>
</evidence>
<sequence length="1253" mass="138704">MKVGETITDYFARVMSVANKMRVYGEAMTDVTICEKILRSLTDKFNYIVCSIEESKDMDALTIDELQSSLIVHEQKFHRSSCVEQALKVTIDGRVGGRGRGRNNYRGRGRGRGGQEFNKAMVECFKCHNLGHFQYECPQWNKEANYTEVSEEDEMLLMSYVESHEVKRNDAWFLDSGCSNHMCGNRGMFINLDESFLHSVRLGNNSRMNVVGKGNVRLLLNGVNHVVHEVYYVPDLKNNLLSIGQLQERGLAILIKGGVCKVYHPTKGLIIQTVMSVNRMFILLAQTPAPTNAQSEKCLHTSSQDLFYLWHRRYGHLSYKGLRTLQYKKMWYWGVNFEVQILLDLAWGENEENNEGEERVSENGDEDGNGDRRERSESEGSEEARGREVGNPNESGENEGRVRRPPPYLNDYVSGEDLKGHKSQSFVHLFFLLKLGSLRVFWTSLSASAHLILERMAAELQKSYFEVLGLCCASEVPLVERILKPLEGVNEVSVIVPTKTVIVVHDALLISESQLVKALNQARLEANVKLHGEVKFQKKWPDAWVMVCGLLLALSFLKYVYYPLRWLAVGAVAIGLPQNILRSIAAICNFTLNINVLVLIAVGGTLALQDFWEAGSIVFLFAISQWLESRASYKAVAVMSSLMNIAPQKAIIAETGEQVDVNKVQLNTILAVRAGDAIPIDGIVLEGQCEVDEKMLTGEPFPVAKQLESIVWAGTINLNGYVSVKTTALAEDCVVARMAKLVEDAHNNKSRAERLIDSCAKYYIPAVMLISAGVAVVPVALRVHNQTHWFYLALVVLVSTCPCALILSTPVAIFCALSKAATTGLLVKGGDYLEILAKVKTMAFDKTGTITRGEFMVTDFQVLTDDISLNTLLYWVSSIESKSSHPMAAALVDYGRLHAIEPKPENVEDFQNFPGEGIFGKIDGKEIYIGNRRISVRAGSGAALTREVNIMGGKTTGFIYFAAMLVQDQLRDAFDEVRAELLPVEKARIIEDLKQRGPVAMIGDGINDAPALATADIGISMGISGSALAMETGHVILMSNNIQKIPEAVRLAKRTHRKLVENVVLSITTKGAILVLAFAGYPLVWAAVLADVGTCLIVILNSMLLLRETPKHERRCFKPSTPLFHENTSDSHTPLISSCSNIAAKERCKFQDYSVRCHAGPISSSSCGKDRCRDSVDLRSGNEGDDGLHQISHCGHECYNKDTQYIASASVQNNLSTCLETDSYKTILMEECCSKSGKFKPCSEGSLSEIVIE</sequence>
<evidence type="ECO:0000256" key="1">
    <source>
        <dbReference type="ARBA" id="ARBA00004141"/>
    </source>
</evidence>